<dbReference type="GO" id="GO:0008865">
    <property type="term" value="F:fructokinase activity"/>
    <property type="evidence" value="ECO:0007669"/>
    <property type="project" value="UniProtKB-EC"/>
</dbReference>
<protein>
    <submittedName>
        <fullName evidence="7">Fructokinase</fullName>
        <ecNumber evidence="7">2.7.1.4</ecNumber>
    </submittedName>
</protein>
<evidence type="ECO:0000313" key="7">
    <source>
        <dbReference type="EMBL" id="KFC79784.1"/>
    </source>
</evidence>
<evidence type="ECO:0000256" key="2">
    <source>
        <dbReference type="ARBA" id="ARBA00022679"/>
    </source>
</evidence>
<dbReference type="RefSeq" id="WP_034497658.1">
    <property type="nucleotide sequence ID" value="NZ_JMPI01000050.1"/>
</dbReference>
<comment type="similarity">
    <text evidence="1">Belongs to the carbohydrate kinase PfkB family.</text>
</comment>
<sequence>MNIWTLGDAVVDLLPLSEMQYQACAGGAPFNVAVGAARLHSQSGFIGRVGDDDFGHFLKKTLSDSGVSTACLQLDNQHKTSTVLVSLNSGGEREFTFLTTPSADQFLTSDALPEFSNDILHFCSLAMVTDVCRNTLVAAISNVKQRGGLLSFDVNLREQMWLDKHEMLETVRHFSSQADILKLSEEEWYWMTGTHNFTLALEGLKALPAQLKVVTYGSQGAMVLWRDSVIHFNGYTVDSVDTTGAGDAFVAGLLAWIAHNGMPESFEQIHQAIAQAGACGALATTRKGALSALPDTKALNAFISQFSLPDYEIKNQTGSRLP</sequence>
<evidence type="ECO:0000259" key="6">
    <source>
        <dbReference type="Pfam" id="PF00294"/>
    </source>
</evidence>
<evidence type="ECO:0000256" key="1">
    <source>
        <dbReference type="ARBA" id="ARBA00010688"/>
    </source>
</evidence>
<evidence type="ECO:0000256" key="3">
    <source>
        <dbReference type="ARBA" id="ARBA00022741"/>
    </source>
</evidence>
<dbReference type="InterPro" id="IPR029056">
    <property type="entry name" value="Ribokinase-like"/>
</dbReference>
<evidence type="ECO:0000256" key="4">
    <source>
        <dbReference type="ARBA" id="ARBA00022777"/>
    </source>
</evidence>
<organism evidence="7 8">
    <name type="scientific">Buttiauxella agrestis ATCC 33320</name>
    <dbReference type="NCBI Taxonomy" id="1006004"/>
    <lineage>
        <taxon>Bacteria</taxon>
        <taxon>Pseudomonadati</taxon>
        <taxon>Pseudomonadota</taxon>
        <taxon>Gammaproteobacteria</taxon>
        <taxon>Enterobacterales</taxon>
        <taxon>Enterobacteriaceae</taxon>
        <taxon>Buttiauxella</taxon>
    </lineage>
</organism>
<keyword evidence="8" id="KW-1185">Reference proteome</keyword>
<dbReference type="InterPro" id="IPR050306">
    <property type="entry name" value="PfkB_Carbo_kinase"/>
</dbReference>
<dbReference type="CDD" id="cd01167">
    <property type="entry name" value="bac_FRK"/>
    <property type="match status" value="1"/>
</dbReference>
<comment type="caution">
    <text evidence="7">The sequence shown here is derived from an EMBL/GenBank/DDBJ whole genome shotgun (WGS) entry which is preliminary data.</text>
</comment>
<keyword evidence="4 7" id="KW-0418">Kinase</keyword>
<dbReference type="AlphaFoldDB" id="A0A085G7T9"/>
<dbReference type="eggNOG" id="COG0524">
    <property type="taxonomic scope" value="Bacteria"/>
</dbReference>
<feature type="domain" description="Carbohydrate kinase PfkB" evidence="6">
    <location>
        <begin position="19"/>
        <end position="294"/>
    </location>
</feature>
<dbReference type="Proteomes" id="UP000028653">
    <property type="component" value="Unassembled WGS sequence"/>
</dbReference>
<dbReference type="SUPFAM" id="SSF53613">
    <property type="entry name" value="Ribokinase-like"/>
    <property type="match status" value="1"/>
</dbReference>
<keyword evidence="5" id="KW-0067">ATP-binding</keyword>
<proteinExistence type="inferred from homology"/>
<keyword evidence="3" id="KW-0547">Nucleotide-binding</keyword>
<dbReference type="GO" id="GO:0005524">
    <property type="term" value="F:ATP binding"/>
    <property type="evidence" value="ECO:0007669"/>
    <property type="project" value="UniProtKB-KW"/>
</dbReference>
<dbReference type="InterPro" id="IPR011611">
    <property type="entry name" value="PfkB_dom"/>
</dbReference>
<name>A0A085G7T9_9ENTR</name>
<dbReference type="PANTHER" id="PTHR43085">
    <property type="entry name" value="HEXOKINASE FAMILY MEMBER"/>
    <property type="match status" value="1"/>
</dbReference>
<reference evidence="7 8" key="1">
    <citation type="submission" date="2014-05" db="EMBL/GenBank/DDBJ databases">
        <title>ATOL: Assembling a taxonomically balanced genome-scale reconstruction of the evolutionary history of the Enterobacteriaceae.</title>
        <authorList>
            <person name="Plunkett G.III."/>
            <person name="Neeno-Eckwall E.C."/>
            <person name="Glasner J.D."/>
            <person name="Perna N.T."/>
        </authorList>
    </citation>
    <scope>NUCLEOTIDE SEQUENCE [LARGE SCALE GENOMIC DNA]</scope>
    <source>
        <strain evidence="7 8">ATCC 33320</strain>
    </source>
</reference>
<accession>A0A085G7T9</accession>
<dbReference type="Gene3D" id="3.40.1190.20">
    <property type="match status" value="1"/>
</dbReference>
<dbReference type="EC" id="2.7.1.4" evidence="7"/>
<dbReference type="STRING" id="1006004.GBAG_3062"/>
<dbReference type="Pfam" id="PF00294">
    <property type="entry name" value="PfkB"/>
    <property type="match status" value="1"/>
</dbReference>
<keyword evidence="2 7" id="KW-0808">Transferase</keyword>
<dbReference type="NCBIfam" id="NF006957">
    <property type="entry name" value="PRK09434.1"/>
    <property type="match status" value="1"/>
</dbReference>
<dbReference type="PANTHER" id="PTHR43085:SF1">
    <property type="entry name" value="PSEUDOURIDINE KINASE-RELATED"/>
    <property type="match status" value="1"/>
</dbReference>
<dbReference type="PROSITE" id="PS00584">
    <property type="entry name" value="PFKB_KINASES_2"/>
    <property type="match status" value="1"/>
</dbReference>
<evidence type="ECO:0000256" key="5">
    <source>
        <dbReference type="ARBA" id="ARBA00022840"/>
    </source>
</evidence>
<dbReference type="EMBL" id="JMPI01000050">
    <property type="protein sequence ID" value="KFC79784.1"/>
    <property type="molecule type" value="Genomic_DNA"/>
</dbReference>
<evidence type="ECO:0000313" key="8">
    <source>
        <dbReference type="Proteomes" id="UP000028653"/>
    </source>
</evidence>
<dbReference type="InterPro" id="IPR002173">
    <property type="entry name" value="Carboh/pur_kinase_PfkB_CS"/>
</dbReference>
<dbReference type="OrthoDB" id="9779730at2"/>
<gene>
    <name evidence="7" type="ORF">GBAG_3062</name>
</gene>